<evidence type="ECO:0000256" key="3">
    <source>
        <dbReference type="ARBA" id="ARBA00022801"/>
    </source>
</evidence>
<dbReference type="Gene3D" id="3.60.20.40">
    <property type="match status" value="1"/>
</dbReference>
<sequence>MSVESATRSLLGIEDSFRAAPDHKCSVGGRGMVATAFPEATNAGVEMLERDGNAVDAACAAALALCVCEPQGSGIGGQSVAILHWEGRTVAIDGSSHAPSLAHFSRFKSKSSRELGYKATTIPSTLAVLAYLNDRYGRLDWRTVVQPSVDIARRGYRLTELQATLLKRERPKFVLVPARSGAWYFYKNGNDPYKAGDLFVQRDLAETLSTIAREGHETFYRGEMAERIDADMKKHGGFLRLDDLLLIPEVVEREPVEGTYRGYVIRAFPPPGSGETLQLILAMMECVPRELFASDESNAYLMITDILHRAFIEYRRNPRNPNTFHQITGKAKEIRELAAEFVARIQKGERLVGPAALTKQGLGETTHLSVMDGDGNTVGLTQSLNLVYGSKAAAEGLGFLYNNYIEAFQHGHPGHYYNLRPGGIPWPCAVPSIVFHEGKPWIVLGSPGSQRIFSSIAQFLSGVIDRQMSICEAMKKPRLHPEQDGKLSLEAERFDPDIVNFLEAQGYRLKIREPFSFYMGAIHAVLKRQTGDGFQGVADIRRDGTAIGI</sequence>
<name>A0ABV6YXE5_UNCC1</name>
<evidence type="ECO:0000256" key="4">
    <source>
        <dbReference type="ARBA" id="ARBA00023145"/>
    </source>
</evidence>
<dbReference type="Gene3D" id="1.10.246.230">
    <property type="match status" value="1"/>
</dbReference>
<comment type="caution">
    <text evidence="5">The sequence shown here is derived from an EMBL/GenBank/DDBJ whole genome shotgun (WGS) entry which is preliminary data.</text>
</comment>
<keyword evidence="4" id="KW-0865">Zymogen</keyword>
<dbReference type="PANTHER" id="PTHR43199">
    <property type="entry name" value="GLUTATHIONE HYDROLASE"/>
    <property type="match status" value="1"/>
</dbReference>
<protein>
    <submittedName>
        <fullName evidence="5">Gamma-glutamyltransferase family protein</fullName>
    </submittedName>
</protein>
<reference evidence="5 6" key="1">
    <citation type="submission" date="2024-09" db="EMBL/GenBank/DDBJ databases">
        <title>Laminarin stimulates single cell rates of sulfate reduction while oxygen inhibits transcriptomic activity in coastal marine sediment.</title>
        <authorList>
            <person name="Lindsay M."/>
            <person name="Orcutt B."/>
            <person name="Emerson D."/>
            <person name="Stepanauskas R."/>
            <person name="D'Angelo T."/>
        </authorList>
    </citation>
    <scope>NUCLEOTIDE SEQUENCE [LARGE SCALE GENOMIC DNA]</scope>
    <source>
        <strain evidence="5">SAG AM-311-K15</strain>
    </source>
</reference>
<dbReference type="PRINTS" id="PR01210">
    <property type="entry name" value="GGTRANSPTASE"/>
</dbReference>
<comment type="similarity">
    <text evidence="1">Belongs to the gamma-glutamyltransferase family.</text>
</comment>
<dbReference type="InterPro" id="IPR043137">
    <property type="entry name" value="GGT_ssub_C"/>
</dbReference>
<dbReference type="Proteomes" id="UP001594351">
    <property type="component" value="Unassembled WGS sequence"/>
</dbReference>
<keyword evidence="3" id="KW-0378">Hydrolase</keyword>
<gene>
    <name evidence="5" type="ORF">ACFL27_11720</name>
</gene>
<keyword evidence="6" id="KW-1185">Reference proteome</keyword>
<evidence type="ECO:0000313" key="5">
    <source>
        <dbReference type="EMBL" id="MFC1850853.1"/>
    </source>
</evidence>
<evidence type="ECO:0000313" key="6">
    <source>
        <dbReference type="Proteomes" id="UP001594351"/>
    </source>
</evidence>
<evidence type="ECO:0000256" key="2">
    <source>
        <dbReference type="ARBA" id="ARBA00022679"/>
    </source>
</evidence>
<dbReference type="InterPro" id="IPR051792">
    <property type="entry name" value="GGT_bact"/>
</dbReference>
<dbReference type="EMBL" id="JBHPBY010000129">
    <property type="protein sequence ID" value="MFC1850853.1"/>
    <property type="molecule type" value="Genomic_DNA"/>
</dbReference>
<dbReference type="PANTHER" id="PTHR43199:SF1">
    <property type="entry name" value="GLUTATHIONE HYDROLASE PROENZYME"/>
    <property type="match status" value="1"/>
</dbReference>
<dbReference type="SUPFAM" id="SSF56235">
    <property type="entry name" value="N-terminal nucleophile aminohydrolases (Ntn hydrolases)"/>
    <property type="match status" value="1"/>
</dbReference>
<evidence type="ECO:0000256" key="1">
    <source>
        <dbReference type="ARBA" id="ARBA00009381"/>
    </source>
</evidence>
<organism evidence="5 6">
    <name type="scientific">candidate division CSSED10-310 bacterium</name>
    <dbReference type="NCBI Taxonomy" id="2855610"/>
    <lineage>
        <taxon>Bacteria</taxon>
        <taxon>Bacteria division CSSED10-310</taxon>
    </lineage>
</organism>
<keyword evidence="2" id="KW-0808">Transferase</keyword>
<dbReference type="InterPro" id="IPR029055">
    <property type="entry name" value="Ntn_hydrolases_N"/>
</dbReference>
<accession>A0ABV6YXE5</accession>
<dbReference type="Pfam" id="PF01019">
    <property type="entry name" value="G_glu_transpept"/>
    <property type="match status" value="1"/>
</dbReference>
<proteinExistence type="inferred from homology"/>